<dbReference type="Pfam" id="PF00392">
    <property type="entry name" value="GntR"/>
    <property type="match status" value="1"/>
</dbReference>
<sequence length="331" mass="36057">MTDPEPPYRQVAADIRRRIETGDLAPGDLVPSARQITRQWGVAIATATKALAVLRRDGLTTVRPGIGTVVTGAGPVARRRSGPERRDGVELTRARIVATAIGIADTEGIAEVSMRRIAAELGVATMSLYSHVPSRDDLTLFMIDFAVGTMPLPVPPPPGWRNRLELAARLLWRVCRRHPWLAPTMSLTRPQPAMNGLRFTEWVLAALDGTPLSMTDRLHVHLLLFSYVRGLATGLEAEADAQRETGITGNEWMDRGFGGAELPPDVPMFQRLVELDTFDLDLDRLFGFGLDRLLDGLAVYFDTRAAATEDARVTTEGALDATEGARDATAG</sequence>
<dbReference type="PROSITE" id="PS50977">
    <property type="entry name" value="HTH_TETR_2"/>
    <property type="match status" value="1"/>
</dbReference>
<dbReference type="SUPFAM" id="SSF48498">
    <property type="entry name" value="Tetracyclin repressor-like, C-terminal domain"/>
    <property type="match status" value="1"/>
</dbReference>
<dbReference type="SUPFAM" id="SSF46785">
    <property type="entry name" value="Winged helix' DNA-binding domain"/>
    <property type="match status" value="1"/>
</dbReference>
<evidence type="ECO:0000313" key="7">
    <source>
        <dbReference type="EMBL" id="MFC4997819.1"/>
    </source>
</evidence>
<dbReference type="RefSeq" id="WP_380114066.1">
    <property type="nucleotide sequence ID" value="NZ_JBHSIU010000010.1"/>
</dbReference>
<keyword evidence="8" id="KW-1185">Reference proteome</keyword>
<dbReference type="InterPro" id="IPR000524">
    <property type="entry name" value="Tscrpt_reg_HTH_GntR"/>
</dbReference>
<dbReference type="SUPFAM" id="SSF46689">
    <property type="entry name" value="Homeodomain-like"/>
    <property type="match status" value="1"/>
</dbReference>
<name>A0ABV9VQ72_9ACTN</name>
<feature type="DNA-binding region" description="H-T-H motif" evidence="4">
    <location>
        <begin position="113"/>
        <end position="132"/>
    </location>
</feature>
<accession>A0ABV9VQ72</accession>
<dbReference type="PROSITE" id="PS50949">
    <property type="entry name" value="HTH_GNTR"/>
    <property type="match status" value="1"/>
</dbReference>
<feature type="domain" description="HTH tetR-type" evidence="6">
    <location>
        <begin position="90"/>
        <end position="150"/>
    </location>
</feature>
<dbReference type="InterPro" id="IPR036390">
    <property type="entry name" value="WH_DNA-bd_sf"/>
</dbReference>
<dbReference type="InterPro" id="IPR009057">
    <property type="entry name" value="Homeodomain-like_sf"/>
</dbReference>
<dbReference type="Gene3D" id="1.10.10.60">
    <property type="entry name" value="Homeodomain-like"/>
    <property type="match status" value="1"/>
</dbReference>
<dbReference type="PANTHER" id="PTHR30055">
    <property type="entry name" value="HTH-TYPE TRANSCRIPTIONAL REGULATOR RUTR"/>
    <property type="match status" value="1"/>
</dbReference>
<evidence type="ECO:0000259" key="5">
    <source>
        <dbReference type="PROSITE" id="PS50949"/>
    </source>
</evidence>
<dbReference type="Pfam" id="PF02909">
    <property type="entry name" value="TetR_C_1"/>
    <property type="match status" value="1"/>
</dbReference>
<dbReference type="InterPro" id="IPR050109">
    <property type="entry name" value="HTH-type_TetR-like_transc_reg"/>
</dbReference>
<reference evidence="8" key="1">
    <citation type="journal article" date="2019" name="Int. J. Syst. Evol. Microbiol.">
        <title>The Global Catalogue of Microorganisms (GCM) 10K type strain sequencing project: providing services to taxonomists for standard genome sequencing and annotation.</title>
        <authorList>
            <consortium name="The Broad Institute Genomics Platform"/>
            <consortium name="The Broad Institute Genome Sequencing Center for Infectious Disease"/>
            <person name="Wu L."/>
            <person name="Ma J."/>
        </authorList>
    </citation>
    <scope>NUCLEOTIDE SEQUENCE [LARGE SCALE GENOMIC DNA]</scope>
    <source>
        <strain evidence="8">CGMCC 4.7152</strain>
    </source>
</reference>
<feature type="domain" description="HTH gntR-type" evidence="5">
    <location>
        <begin position="5"/>
        <end position="73"/>
    </location>
</feature>
<evidence type="ECO:0000256" key="3">
    <source>
        <dbReference type="ARBA" id="ARBA00023163"/>
    </source>
</evidence>
<keyword evidence="3" id="KW-0804">Transcription</keyword>
<evidence type="ECO:0000313" key="8">
    <source>
        <dbReference type="Proteomes" id="UP001595912"/>
    </source>
</evidence>
<keyword evidence="2 4" id="KW-0238">DNA-binding</keyword>
<proteinExistence type="predicted"/>
<organism evidence="7 8">
    <name type="scientific">Dactylosporangium cerinum</name>
    <dbReference type="NCBI Taxonomy" id="1434730"/>
    <lineage>
        <taxon>Bacteria</taxon>
        <taxon>Bacillati</taxon>
        <taxon>Actinomycetota</taxon>
        <taxon>Actinomycetes</taxon>
        <taxon>Micromonosporales</taxon>
        <taxon>Micromonosporaceae</taxon>
        <taxon>Dactylosporangium</taxon>
    </lineage>
</organism>
<dbReference type="InterPro" id="IPR004111">
    <property type="entry name" value="Repressor_TetR_C"/>
</dbReference>
<dbReference type="Gene3D" id="1.10.357.10">
    <property type="entry name" value="Tetracycline Repressor, domain 2"/>
    <property type="match status" value="1"/>
</dbReference>
<evidence type="ECO:0000256" key="1">
    <source>
        <dbReference type="ARBA" id="ARBA00023015"/>
    </source>
</evidence>
<dbReference type="InterPro" id="IPR001647">
    <property type="entry name" value="HTH_TetR"/>
</dbReference>
<gene>
    <name evidence="7" type="ORF">ACFPIJ_08260</name>
</gene>
<dbReference type="CDD" id="cd07377">
    <property type="entry name" value="WHTH_GntR"/>
    <property type="match status" value="1"/>
</dbReference>
<dbReference type="Proteomes" id="UP001595912">
    <property type="component" value="Unassembled WGS sequence"/>
</dbReference>
<evidence type="ECO:0000256" key="2">
    <source>
        <dbReference type="ARBA" id="ARBA00023125"/>
    </source>
</evidence>
<evidence type="ECO:0000256" key="4">
    <source>
        <dbReference type="PROSITE-ProRule" id="PRU00335"/>
    </source>
</evidence>
<dbReference type="PANTHER" id="PTHR30055:SF151">
    <property type="entry name" value="TRANSCRIPTIONAL REGULATORY PROTEIN"/>
    <property type="match status" value="1"/>
</dbReference>
<dbReference type="SMART" id="SM00345">
    <property type="entry name" value="HTH_GNTR"/>
    <property type="match status" value="1"/>
</dbReference>
<dbReference type="EMBL" id="JBHSIU010000010">
    <property type="protein sequence ID" value="MFC4997819.1"/>
    <property type="molecule type" value="Genomic_DNA"/>
</dbReference>
<dbReference type="InterPro" id="IPR036388">
    <property type="entry name" value="WH-like_DNA-bd_sf"/>
</dbReference>
<keyword evidence="1" id="KW-0805">Transcription regulation</keyword>
<evidence type="ECO:0000259" key="6">
    <source>
        <dbReference type="PROSITE" id="PS50977"/>
    </source>
</evidence>
<comment type="caution">
    <text evidence="7">The sequence shown here is derived from an EMBL/GenBank/DDBJ whole genome shotgun (WGS) entry which is preliminary data.</text>
</comment>
<dbReference type="Gene3D" id="1.10.10.10">
    <property type="entry name" value="Winged helix-like DNA-binding domain superfamily/Winged helix DNA-binding domain"/>
    <property type="match status" value="1"/>
</dbReference>
<dbReference type="InterPro" id="IPR036271">
    <property type="entry name" value="Tet_transcr_reg_TetR-rel_C_sf"/>
</dbReference>
<protein>
    <submittedName>
        <fullName evidence="7">TetR/AcrR family transcriptional regulator C-terminal domain-containing protein</fullName>
    </submittedName>
</protein>
<dbReference type="Pfam" id="PF00440">
    <property type="entry name" value="TetR_N"/>
    <property type="match status" value="1"/>
</dbReference>